<protein>
    <recommendedName>
        <fullName evidence="3">ubiquitinyl hydrolase 1</fullName>
        <ecNumber evidence="3">3.4.19.12</ecNumber>
    </recommendedName>
</protein>
<evidence type="ECO:0000313" key="8">
    <source>
        <dbReference type="EMBL" id="NDV33572.1"/>
    </source>
</evidence>
<dbReference type="Gene3D" id="3.90.70.80">
    <property type="match status" value="1"/>
</dbReference>
<dbReference type="InterPro" id="IPR038765">
    <property type="entry name" value="Papain-like_cys_pep_sf"/>
</dbReference>
<dbReference type="FunFam" id="3.90.70.80:FF:000018">
    <property type="entry name" value="OTU domain-containing protein 5-B"/>
    <property type="match status" value="1"/>
</dbReference>
<evidence type="ECO:0000256" key="1">
    <source>
        <dbReference type="ARBA" id="ARBA00000707"/>
    </source>
</evidence>
<dbReference type="CDD" id="cd22752">
    <property type="entry name" value="OTU_OTUD5-like"/>
    <property type="match status" value="1"/>
</dbReference>
<dbReference type="EMBL" id="GIBP01004603">
    <property type="protein sequence ID" value="NDV33572.1"/>
    <property type="molecule type" value="Transcribed_RNA"/>
</dbReference>
<dbReference type="Pfam" id="PF02338">
    <property type="entry name" value="OTU"/>
    <property type="match status" value="1"/>
</dbReference>
<comment type="similarity">
    <text evidence="2">Belongs to the peptidase C85 family.</text>
</comment>
<dbReference type="GO" id="GO:0016579">
    <property type="term" value="P:protein deubiquitination"/>
    <property type="evidence" value="ECO:0007669"/>
    <property type="project" value="TreeGrafter"/>
</dbReference>
<keyword evidence="6" id="KW-0378">Hydrolase</keyword>
<dbReference type="GO" id="GO:0004843">
    <property type="term" value="F:cysteine-type deubiquitinase activity"/>
    <property type="evidence" value="ECO:0007669"/>
    <property type="project" value="UniProtKB-EC"/>
</dbReference>
<evidence type="ECO:0000256" key="2">
    <source>
        <dbReference type="ARBA" id="ARBA00010407"/>
    </source>
</evidence>
<feature type="domain" description="OTU" evidence="7">
    <location>
        <begin position="23"/>
        <end position="146"/>
    </location>
</feature>
<organism evidence="8">
    <name type="scientific">Arcella intermedia</name>
    <dbReference type="NCBI Taxonomy" id="1963864"/>
    <lineage>
        <taxon>Eukaryota</taxon>
        <taxon>Amoebozoa</taxon>
        <taxon>Tubulinea</taxon>
        <taxon>Elardia</taxon>
        <taxon>Arcellinida</taxon>
        <taxon>Sphaerothecina</taxon>
        <taxon>Arcellidae</taxon>
        <taxon>Arcella</taxon>
    </lineage>
</organism>
<dbReference type="InterPro" id="IPR003323">
    <property type="entry name" value="OTU_dom"/>
</dbReference>
<dbReference type="PANTHER" id="PTHR12419:SF4">
    <property type="entry name" value="OTU DOMAIN-CONTAINING PROTEIN 5"/>
    <property type="match status" value="1"/>
</dbReference>
<evidence type="ECO:0000259" key="7">
    <source>
        <dbReference type="PROSITE" id="PS50802"/>
    </source>
</evidence>
<dbReference type="SUPFAM" id="SSF54001">
    <property type="entry name" value="Cysteine proteinases"/>
    <property type="match status" value="1"/>
</dbReference>
<dbReference type="PANTHER" id="PTHR12419">
    <property type="entry name" value="OTU DOMAIN CONTAINING PROTEIN"/>
    <property type="match status" value="1"/>
</dbReference>
<comment type="catalytic activity">
    <reaction evidence="1">
        <text>Thiol-dependent hydrolysis of ester, thioester, amide, peptide and isopeptide bonds formed by the C-terminal Gly of ubiquitin (a 76-residue protein attached to proteins as an intracellular targeting signal).</text>
        <dbReference type="EC" id="3.4.19.12"/>
    </reaction>
</comment>
<dbReference type="PROSITE" id="PS50802">
    <property type="entry name" value="OTU"/>
    <property type="match status" value="1"/>
</dbReference>
<dbReference type="GO" id="GO:0061578">
    <property type="term" value="F:K63-linked deubiquitinase activity"/>
    <property type="evidence" value="ECO:0007669"/>
    <property type="project" value="TreeGrafter"/>
</dbReference>
<dbReference type="EC" id="3.4.19.12" evidence="3"/>
<dbReference type="AlphaFoldDB" id="A0A6B2L958"/>
<sequence>MNEHTLQNVPVNKLESILERKGLKITKTEEDGNCLFRAVAHQVYGDEEMHDVVRKNCMDYMDKERNHFSQFVVEDFTEYIKRKRQDTVYGNHLELQAIAELYNRPILIYTTSEEPLNLFQDEYQTDNPPMRLSYHYGNHYNSVWDPNNSTFGVGLGLPKLVPGEADKQLISQAMEASEQQGLEQQFLNEAIKEAEQQDLTDQIAKQAMEESEYQEVSQQMLDEIKKKTEQEEIEKQLIESEMMELYKKQSMMEDNMYDWQYDQALQMSLWENYKK</sequence>
<evidence type="ECO:0000256" key="5">
    <source>
        <dbReference type="ARBA" id="ARBA00022786"/>
    </source>
</evidence>
<keyword evidence="4" id="KW-0645">Protease</keyword>
<evidence type="ECO:0000256" key="4">
    <source>
        <dbReference type="ARBA" id="ARBA00022670"/>
    </source>
</evidence>
<keyword evidence="5" id="KW-0833">Ubl conjugation pathway</keyword>
<name>A0A6B2L958_9EUKA</name>
<evidence type="ECO:0000256" key="3">
    <source>
        <dbReference type="ARBA" id="ARBA00012759"/>
    </source>
</evidence>
<dbReference type="InterPro" id="IPR050704">
    <property type="entry name" value="Peptidase_C85-like"/>
</dbReference>
<proteinExistence type="inferred from homology"/>
<accession>A0A6B2L958</accession>
<evidence type="ECO:0000256" key="6">
    <source>
        <dbReference type="ARBA" id="ARBA00022801"/>
    </source>
</evidence>
<reference evidence="8" key="1">
    <citation type="journal article" date="2020" name="J. Eukaryot. Microbiol.">
        <title>De novo Sequencing, Assembly and Annotation of the Transcriptome for the Free-Living Testate Amoeba Arcella intermedia.</title>
        <authorList>
            <person name="Ribeiro G.M."/>
            <person name="Porfirio-Sousa A.L."/>
            <person name="Maurer-Alcala X.X."/>
            <person name="Katz L.A."/>
            <person name="Lahr D.J.G."/>
        </authorList>
    </citation>
    <scope>NUCLEOTIDE SEQUENCE</scope>
</reference>
<dbReference type="GO" id="GO:0006508">
    <property type="term" value="P:proteolysis"/>
    <property type="evidence" value="ECO:0007669"/>
    <property type="project" value="UniProtKB-KW"/>
</dbReference>